<feature type="region of interest" description="Disordered" evidence="1">
    <location>
        <begin position="215"/>
        <end position="243"/>
    </location>
</feature>
<dbReference type="AlphaFoldDB" id="A0AAN6FDK1"/>
<dbReference type="InterPro" id="IPR001357">
    <property type="entry name" value="BRCT_dom"/>
</dbReference>
<dbReference type="PROSITE" id="PS50172">
    <property type="entry name" value="BRCT"/>
    <property type="match status" value="3"/>
</dbReference>
<dbReference type="InterPro" id="IPR053036">
    <property type="entry name" value="CellCycle_DNARepair_Reg"/>
</dbReference>
<dbReference type="EMBL" id="JAUJLE010000322">
    <property type="protein sequence ID" value="KAK0960888.1"/>
    <property type="molecule type" value="Genomic_DNA"/>
</dbReference>
<feature type="compositionally biased region" description="Pro residues" evidence="1">
    <location>
        <begin position="229"/>
        <end position="239"/>
    </location>
</feature>
<dbReference type="GO" id="GO:1990683">
    <property type="term" value="P:DNA double-strand break attachment to nuclear envelope"/>
    <property type="evidence" value="ECO:0007669"/>
    <property type="project" value="TreeGrafter"/>
</dbReference>
<dbReference type="Proteomes" id="UP001168146">
    <property type="component" value="Unassembled WGS sequence"/>
</dbReference>
<reference evidence="4" key="2">
    <citation type="submission" date="2023-06" db="EMBL/GenBank/DDBJ databases">
        <title>Black Yeasts Isolated from many extreme environments.</title>
        <authorList>
            <person name="Coleine C."/>
            <person name="Stajich J.E."/>
            <person name="Selbmann L."/>
        </authorList>
    </citation>
    <scope>NUCLEOTIDE SEQUENCE</scope>
    <source>
        <strain evidence="4">CCFEE 5200</strain>
    </source>
</reference>
<feature type="compositionally biased region" description="Polar residues" evidence="1">
    <location>
        <begin position="466"/>
        <end position="476"/>
    </location>
</feature>
<feature type="region of interest" description="Disordered" evidence="1">
    <location>
        <begin position="850"/>
        <end position="873"/>
    </location>
</feature>
<dbReference type="CDD" id="cd00027">
    <property type="entry name" value="BRCT"/>
    <property type="match status" value="1"/>
</dbReference>
<evidence type="ECO:0000313" key="5">
    <source>
        <dbReference type="Proteomes" id="UP001168146"/>
    </source>
</evidence>
<reference evidence="3" key="1">
    <citation type="submission" date="2021-12" db="EMBL/GenBank/DDBJ databases">
        <title>Black yeast isolated from Biological Soil Crust.</title>
        <authorList>
            <person name="Kurbessoian T."/>
        </authorList>
    </citation>
    <scope>NUCLEOTIDE SEQUENCE</scope>
    <source>
        <strain evidence="3">CCFEE 5208</strain>
    </source>
</reference>
<feature type="domain" description="BRCT" evidence="2">
    <location>
        <begin position="108"/>
        <end position="198"/>
    </location>
</feature>
<organism evidence="3 5">
    <name type="scientific">Friedmanniomyces endolithicus</name>
    <dbReference type="NCBI Taxonomy" id="329885"/>
    <lineage>
        <taxon>Eukaryota</taxon>
        <taxon>Fungi</taxon>
        <taxon>Dikarya</taxon>
        <taxon>Ascomycota</taxon>
        <taxon>Pezizomycotina</taxon>
        <taxon>Dothideomycetes</taxon>
        <taxon>Dothideomycetidae</taxon>
        <taxon>Mycosphaerellales</taxon>
        <taxon>Teratosphaeriaceae</taxon>
        <taxon>Friedmanniomyces</taxon>
    </lineage>
</organism>
<evidence type="ECO:0000313" key="6">
    <source>
        <dbReference type="Proteomes" id="UP001175353"/>
    </source>
</evidence>
<dbReference type="SUPFAM" id="SSF52113">
    <property type="entry name" value="BRCT domain"/>
    <property type="match status" value="5"/>
</dbReference>
<gene>
    <name evidence="3" type="primary">ESC4_2</name>
    <name evidence="4" type="synonym">ESC4_3</name>
    <name evidence="3" type="ORF">LTR82_013631</name>
    <name evidence="4" type="ORF">LTR91_020137</name>
</gene>
<sequence>MAEEANYEAMPLFGEVHLAIIPSDRLDVEEADEIVRTVVASGGTHVMLRASDQQIDDLSAVTHIVSLDIEFPQYSRAIESGIFVVKPSWIHQSHRKGKLAGPRQHSPDPSQFFHDVVMTCGDLPDGDKDAIMAGVMALGGQYSGPLTILTTHIVTLRDDHTKCVMAKAKKVNCKSVLPHWFDTCFRLGKKINERPYMFPNPPLLHAVLPRPAMGDSPHVGGATAAMPTGTPPSTPPPSPSKTRKNLNAFMGKKVKLSPDLKIGQSLTRTLGELISHGGGMMTDDVGEADIYIGQYRDGADYLAASRARKEVANLSWLYHVINLNKYTNPLSKLLHYPVPRKGIPGFENMKISISNYNGEARTYLENVIKYCGAEFTKTMKQDNTHLITAHTRSEKYEAAQEWNIHITNHLWLEESYAKCTVQTLSNAKYSTFPPVTNLSEVCGQTTLEMKRVEQVFFPAPRESPPKTMQSPLSNAKSKPIPHYHYTLPASSIAAASYTPSKTAIIDPPSSVAEEAEDAETESEPEEEPKTTKKPLGRPSKVAPTPAAEDAMINDETPAETTTAPSSRGGPRRATATPRHLDDEKENTSPMVTTSGRAARAKALERIHNAAPDIALYEKETKRKGGVTHGGRRANQVEDFSSPVPDPKKSKKRKSDENTYDVTAEGSDLSDGETQAKLAKGVKKVKTTTSDLPQVRYRMMVTGDDRWVGNMKQEDTDKRKLRALGISLTLDPKDVDILVAPSIKRTRKFVAALASAPLVVDTRYLDAALTQNKLVENPSTLLDRKAEEAMGCTLVDALKRAKLNQHQLLRGWSIFVTAEIAGGFETYKEIINVNGGEAFLYKGRTGLTLPKRRLRDAPPPAGSQPSSSGTAVDDKDAREVKYDHIYLVAGDSDAEVKLFKAFRALAEKQGLVARVVKSEWLLNAAMAQEVRWDGEWEWLSPA</sequence>
<feature type="domain" description="BRCT" evidence="2">
    <location>
        <begin position="346"/>
        <end position="418"/>
    </location>
</feature>
<feature type="region of interest" description="Disordered" evidence="1">
    <location>
        <begin position="504"/>
        <end position="594"/>
    </location>
</feature>
<comment type="caution">
    <text evidence="3">The sequence shown here is derived from an EMBL/GenBank/DDBJ whole genome shotgun (WGS) entry which is preliminary data.</text>
</comment>
<feature type="domain" description="BRCT" evidence="2">
    <location>
        <begin position="8"/>
        <end position="107"/>
    </location>
</feature>
<evidence type="ECO:0000259" key="2">
    <source>
        <dbReference type="PROSITE" id="PS50172"/>
    </source>
</evidence>
<feature type="region of interest" description="Disordered" evidence="1">
    <location>
        <begin position="459"/>
        <end position="479"/>
    </location>
</feature>
<dbReference type="Proteomes" id="UP001175353">
    <property type="component" value="Unassembled WGS sequence"/>
</dbReference>
<dbReference type="Pfam" id="PF12738">
    <property type="entry name" value="PTCB-BRCT"/>
    <property type="match status" value="1"/>
</dbReference>
<accession>A0AAN6FDK1</accession>
<feature type="region of interest" description="Disordered" evidence="1">
    <location>
        <begin position="614"/>
        <end position="671"/>
    </location>
</feature>
<dbReference type="SMART" id="SM00292">
    <property type="entry name" value="BRCT"/>
    <property type="match status" value="4"/>
</dbReference>
<dbReference type="PANTHER" id="PTHR47667">
    <property type="entry name" value="REGULATOR OF TY1 TRANSPOSITION PROTEIN 107"/>
    <property type="match status" value="1"/>
</dbReference>
<dbReference type="CDD" id="cd18437">
    <property type="entry name" value="BRCT_BRC1_like_rpt3"/>
    <property type="match status" value="1"/>
</dbReference>
<dbReference type="EMBL" id="JASUXU010000061">
    <property type="protein sequence ID" value="KAK0313200.1"/>
    <property type="molecule type" value="Genomic_DNA"/>
</dbReference>
<dbReference type="Pfam" id="PF16770">
    <property type="entry name" value="RTT107_BRCT_5"/>
    <property type="match status" value="1"/>
</dbReference>
<protein>
    <submittedName>
        <fullName evidence="3">Regulator of Ty1 Transposition</fullName>
    </submittedName>
</protein>
<proteinExistence type="predicted"/>
<keyword evidence="6" id="KW-1185">Reference proteome</keyword>
<feature type="compositionally biased region" description="Acidic residues" evidence="1">
    <location>
        <begin position="513"/>
        <end position="526"/>
    </location>
</feature>
<dbReference type="PANTHER" id="PTHR47667:SF1">
    <property type="entry name" value="REGULATOR OF TY1 TRANSPOSITION PROTEIN 107"/>
    <property type="match status" value="1"/>
</dbReference>
<dbReference type="GO" id="GO:0006302">
    <property type="term" value="P:double-strand break repair"/>
    <property type="evidence" value="ECO:0007669"/>
    <property type="project" value="TreeGrafter"/>
</dbReference>
<evidence type="ECO:0000256" key="1">
    <source>
        <dbReference type="SAM" id="MobiDB-lite"/>
    </source>
</evidence>
<dbReference type="FunFam" id="3.40.50.10190:FF:000048">
    <property type="entry name" value="DNA repair protein Rtt107"/>
    <property type="match status" value="1"/>
</dbReference>
<name>A0AAN6FDK1_9PEZI</name>
<dbReference type="InterPro" id="IPR036420">
    <property type="entry name" value="BRCT_dom_sf"/>
</dbReference>
<dbReference type="GO" id="GO:0035361">
    <property type="term" value="C:Cul8-RING ubiquitin ligase complex"/>
    <property type="evidence" value="ECO:0007669"/>
    <property type="project" value="TreeGrafter"/>
</dbReference>
<evidence type="ECO:0000313" key="4">
    <source>
        <dbReference type="EMBL" id="KAK0960888.1"/>
    </source>
</evidence>
<dbReference type="GO" id="GO:0005634">
    <property type="term" value="C:nucleus"/>
    <property type="evidence" value="ECO:0007669"/>
    <property type="project" value="TreeGrafter"/>
</dbReference>
<evidence type="ECO:0000313" key="3">
    <source>
        <dbReference type="EMBL" id="KAK0313200.1"/>
    </source>
</evidence>
<dbReference type="CDD" id="cd18436">
    <property type="entry name" value="BRCT_BRC1_like_rpt2"/>
    <property type="match status" value="1"/>
</dbReference>
<dbReference type="CDD" id="cd18438">
    <property type="entry name" value="BRCT_BRC1_like_rpt4"/>
    <property type="match status" value="1"/>
</dbReference>
<dbReference type="Gene3D" id="3.40.50.10190">
    <property type="entry name" value="BRCT domain"/>
    <property type="match status" value="5"/>
</dbReference>